<dbReference type="AlphaFoldDB" id="A0A6I3YP83"/>
<dbReference type="NCBIfam" id="TIGR00254">
    <property type="entry name" value="GGDEF"/>
    <property type="match status" value="1"/>
</dbReference>
<reference evidence="4 5" key="1">
    <citation type="submission" date="2019-11" db="EMBL/GenBank/DDBJ databases">
        <title>Using colonization assays and comparative genomics to discover symbiosis behaviors and factors in Vibrio fischeri.</title>
        <authorList>
            <person name="Bongrand C."/>
            <person name="Moriano-Gutierrez S."/>
            <person name="Arevalo P."/>
            <person name="Mcfall-Ngai M."/>
            <person name="Visick K."/>
            <person name="Polz M.F."/>
            <person name="Ruby E.G."/>
        </authorList>
    </citation>
    <scope>NUCLEOTIDE SEQUENCE [LARGE SCALE GENOMIC DNA]</scope>
    <source>
        <strain evidence="5">emors.3.2</strain>
    </source>
</reference>
<name>A0A6I3YP83_ALIFS</name>
<dbReference type="SMART" id="SM00267">
    <property type="entry name" value="GGDEF"/>
    <property type="match status" value="1"/>
</dbReference>
<dbReference type="InterPro" id="IPR029787">
    <property type="entry name" value="Nucleotide_cyclase"/>
</dbReference>
<dbReference type="Gene3D" id="3.30.70.270">
    <property type="match status" value="1"/>
</dbReference>
<evidence type="ECO:0000256" key="1">
    <source>
        <dbReference type="ARBA" id="ARBA00012528"/>
    </source>
</evidence>
<evidence type="ECO:0000259" key="3">
    <source>
        <dbReference type="PROSITE" id="PS50887"/>
    </source>
</evidence>
<evidence type="ECO:0000313" key="5">
    <source>
        <dbReference type="Proteomes" id="UP000435323"/>
    </source>
</evidence>
<sequence length="442" mass="51367">MISINADKNNMYMRFFLCSFILSGYVLYQYNRLEIDSFKMEFQSNINKLYDTIRKITPYYLNTNTVELYKGTYTIDQVSVMVNENSKVKELSLGINLLETEIRKYIGDDYWSIAIIQKSDINTDSNTAHFKPLRDIHVNLNSDMKYDHNWIDRILINENISSSYHILSLCDLKLTEPYVEKISEQKVRSIFYPIYVNKNLTAMFLLDIKDTVFNNWLTQFNKDRFSFLYYINDKNPFFTLDNSIDIPCSPVENILGLSINVNKIIIWSLLFASVITCGFIFIEKTLRKFIFYCTLDDMTGLYRRDFYEMKLNHMSGKSIIIVDIDKFKEINDKHGHFKGDEVITEVCRRLRQCIRGDDLAIRWGGEEFVIVLSNVSCIDLFNRSEAIRISVSESPIAGMNVSVSIGAAIGQKLSFKRTLKMADTALYQSKNAGRNKVTVFEG</sequence>
<comment type="caution">
    <text evidence="4">The sequence shown here is derived from an EMBL/GenBank/DDBJ whole genome shotgun (WGS) entry which is preliminary data.</text>
</comment>
<dbReference type="EMBL" id="WOBO01000015">
    <property type="protein sequence ID" value="MUK46314.1"/>
    <property type="molecule type" value="Genomic_DNA"/>
</dbReference>
<evidence type="ECO:0000256" key="2">
    <source>
        <dbReference type="ARBA" id="ARBA00034247"/>
    </source>
</evidence>
<dbReference type="Proteomes" id="UP000435323">
    <property type="component" value="Unassembled WGS sequence"/>
</dbReference>
<gene>
    <name evidence="4" type="ORF">GNP77_13070</name>
</gene>
<dbReference type="InterPro" id="IPR050469">
    <property type="entry name" value="Diguanylate_Cyclase"/>
</dbReference>
<dbReference type="InterPro" id="IPR000160">
    <property type="entry name" value="GGDEF_dom"/>
</dbReference>
<dbReference type="RefSeq" id="WP_041941183.1">
    <property type="nucleotide sequence ID" value="NZ_JAJVEL010000010.1"/>
</dbReference>
<dbReference type="SUPFAM" id="SSF55073">
    <property type="entry name" value="Nucleotide cyclase"/>
    <property type="match status" value="1"/>
</dbReference>
<comment type="catalytic activity">
    <reaction evidence="2">
        <text>2 GTP = 3',3'-c-di-GMP + 2 diphosphate</text>
        <dbReference type="Rhea" id="RHEA:24898"/>
        <dbReference type="ChEBI" id="CHEBI:33019"/>
        <dbReference type="ChEBI" id="CHEBI:37565"/>
        <dbReference type="ChEBI" id="CHEBI:58805"/>
        <dbReference type="EC" id="2.7.7.65"/>
    </reaction>
</comment>
<dbReference type="Pfam" id="PF00990">
    <property type="entry name" value="GGDEF"/>
    <property type="match status" value="1"/>
</dbReference>
<proteinExistence type="predicted"/>
<dbReference type="PANTHER" id="PTHR45138">
    <property type="entry name" value="REGULATORY COMPONENTS OF SENSORY TRANSDUCTION SYSTEM"/>
    <property type="match status" value="1"/>
</dbReference>
<dbReference type="GO" id="GO:0005886">
    <property type="term" value="C:plasma membrane"/>
    <property type="evidence" value="ECO:0007669"/>
    <property type="project" value="TreeGrafter"/>
</dbReference>
<dbReference type="GO" id="GO:0052621">
    <property type="term" value="F:diguanylate cyclase activity"/>
    <property type="evidence" value="ECO:0007669"/>
    <property type="project" value="UniProtKB-EC"/>
</dbReference>
<dbReference type="GO" id="GO:0043709">
    <property type="term" value="P:cell adhesion involved in single-species biofilm formation"/>
    <property type="evidence" value="ECO:0007669"/>
    <property type="project" value="TreeGrafter"/>
</dbReference>
<dbReference type="CDD" id="cd01949">
    <property type="entry name" value="GGDEF"/>
    <property type="match status" value="1"/>
</dbReference>
<dbReference type="GO" id="GO:1902201">
    <property type="term" value="P:negative regulation of bacterial-type flagellum-dependent cell motility"/>
    <property type="evidence" value="ECO:0007669"/>
    <property type="project" value="TreeGrafter"/>
</dbReference>
<dbReference type="InterPro" id="IPR043128">
    <property type="entry name" value="Rev_trsase/Diguanyl_cyclase"/>
</dbReference>
<dbReference type="EC" id="2.7.7.65" evidence="1"/>
<accession>A0A6I3YP83</accession>
<protein>
    <recommendedName>
        <fullName evidence="1">diguanylate cyclase</fullName>
        <ecNumber evidence="1">2.7.7.65</ecNumber>
    </recommendedName>
</protein>
<feature type="domain" description="GGDEF" evidence="3">
    <location>
        <begin position="315"/>
        <end position="442"/>
    </location>
</feature>
<organism evidence="4 5">
    <name type="scientific">Aliivibrio fischeri</name>
    <name type="common">Vibrio fischeri</name>
    <dbReference type="NCBI Taxonomy" id="668"/>
    <lineage>
        <taxon>Bacteria</taxon>
        <taxon>Pseudomonadati</taxon>
        <taxon>Pseudomonadota</taxon>
        <taxon>Gammaproteobacteria</taxon>
        <taxon>Vibrionales</taxon>
        <taxon>Vibrionaceae</taxon>
        <taxon>Aliivibrio</taxon>
    </lineage>
</organism>
<dbReference type="PANTHER" id="PTHR45138:SF9">
    <property type="entry name" value="DIGUANYLATE CYCLASE DGCM-RELATED"/>
    <property type="match status" value="1"/>
</dbReference>
<evidence type="ECO:0000313" key="4">
    <source>
        <dbReference type="EMBL" id="MUK46314.1"/>
    </source>
</evidence>
<dbReference type="PROSITE" id="PS50887">
    <property type="entry name" value="GGDEF"/>
    <property type="match status" value="1"/>
</dbReference>